<sequence>MRKQLLFCFLALGLLSSCRTANNSGSFTDPRDGQSYKTVNLSGNVWMAENLRFEHAEAQPYGKDESKKSDGLLYSLAGARNACPEGWHLPSVAEWKFLLKKAGGYYHEVVNGRKPERKDSPSSVFLKINEGDGFGFPVLPIGWGSPKNGGLFMDQGKKTAFWSDTGHPTMRKYHKFVLFNFEEQRVTITQKPFDDLLLPCRCVQD</sequence>
<feature type="domain" description="Fibrobacter succinogenes major paralogous" evidence="2">
    <location>
        <begin position="39"/>
        <end position="204"/>
    </location>
</feature>
<feature type="chain" id="PRO_5003603905" description="Fibrobacter succinogenes major paralogous domain-containing protein" evidence="1">
    <location>
        <begin position="22"/>
        <end position="205"/>
    </location>
</feature>
<dbReference type="RefSeq" id="WP_014373131.1">
    <property type="nucleotide sequence ID" value="NC_016940.1"/>
</dbReference>
<dbReference type="InterPro" id="IPR011871">
    <property type="entry name" value="Fib_succ_major"/>
</dbReference>
<proteinExistence type="predicted"/>
<dbReference type="OrthoDB" id="9805760at2"/>
<protein>
    <recommendedName>
        <fullName evidence="2">Fibrobacter succinogenes major paralogous domain-containing protein</fullName>
    </recommendedName>
</protein>
<accession>H6L509</accession>
<dbReference type="HOGENOM" id="CLU_042629_0_0_10"/>
<name>H6L509_SAPGL</name>
<reference evidence="3 4" key="1">
    <citation type="journal article" date="2012" name="Stand. Genomic Sci.">
        <title>Complete genome sequencing and analysis of Saprospira grandis str. Lewin, a predatory marine bacterium.</title>
        <authorList>
            <person name="Saw J.H."/>
            <person name="Yuryev A."/>
            <person name="Kanbe M."/>
            <person name="Hou S."/>
            <person name="Young A.G."/>
            <person name="Aizawa S."/>
            <person name="Alam M."/>
        </authorList>
    </citation>
    <scope>NUCLEOTIDE SEQUENCE [LARGE SCALE GENOMIC DNA]</scope>
    <source>
        <strain evidence="3 4">Lewin</strain>
    </source>
</reference>
<dbReference type="PROSITE" id="PS51257">
    <property type="entry name" value="PROKAR_LIPOPROTEIN"/>
    <property type="match status" value="1"/>
</dbReference>
<keyword evidence="4" id="KW-1185">Reference proteome</keyword>
<evidence type="ECO:0000313" key="3">
    <source>
        <dbReference type="EMBL" id="AFC22881.1"/>
    </source>
</evidence>
<dbReference type="KEGG" id="sgn:SGRA_0137"/>
<feature type="signal peptide" evidence="1">
    <location>
        <begin position="1"/>
        <end position="21"/>
    </location>
</feature>
<evidence type="ECO:0000259" key="2">
    <source>
        <dbReference type="Pfam" id="PF09603"/>
    </source>
</evidence>
<dbReference type="AlphaFoldDB" id="H6L509"/>
<keyword evidence="1" id="KW-0732">Signal</keyword>
<evidence type="ECO:0000256" key="1">
    <source>
        <dbReference type="SAM" id="SignalP"/>
    </source>
</evidence>
<dbReference type="EMBL" id="CP002831">
    <property type="protein sequence ID" value="AFC22881.1"/>
    <property type="molecule type" value="Genomic_DNA"/>
</dbReference>
<organism evidence="3 4">
    <name type="scientific">Saprospira grandis (strain Lewin)</name>
    <dbReference type="NCBI Taxonomy" id="984262"/>
    <lineage>
        <taxon>Bacteria</taxon>
        <taxon>Pseudomonadati</taxon>
        <taxon>Bacteroidota</taxon>
        <taxon>Saprospiria</taxon>
        <taxon>Saprospirales</taxon>
        <taxon>Saprospiraceae</taxon>
        <taxon>Saprospira</taxon>
    </lineage>
</organism>
<dbReference type="eggNOG" id="COG2849">
    <property type="taxonomic scope" value="Bacteria"/>
</dbReference>
<dbReference type="Pfam" id="PF09603">
    <property type="entry name" value="Fib_succ_major"/>
    <property type="match status" value="1"/>
</dbReference>
<dbReference type="Proteomes" id="UP000007519">
    <property type="component" value="Chromosome"/>
</dbReference>
<evidence type="ECO:0000313" key="4">
    <source>
        <dbReference type="Proteomes" id="UP000007519"/>
    </source>
</evidence>
<dbReference type="NCBIfam" id="TIGR02145">
    <property type="entry name" value="Fib_succ_major"/>
    <property type="match status" value="1"/>
</dbReference>
<gene>
    <name evidence="3" type="ordered locus">SGRA_0137</name>
</gene>
<dbReference type="STRING" id="984262.SGRA_0137"/>